<feature type="region of interest" description="Disordered" evidence="11">
    <location>
        <begin position="442"/>
        <end position="478"/>
    </location>
</feature>
<evidence type="ECO:0000259" key="14">
    <source>
        <dbReference type="PROSITE" id="PS51050"/>
    </source>
</evidence>
<feature type="domain" description="SET" evidence="12">
    <location>
        <begin position="680"/>
        <end position="797"/>
    </location>
</feature>
<evidence type="ECO:0000313" key="16">
    <source>
        <dbReference type="EMBL" id="CAH9107233.1"/>
    </source>
</evidence>
<keyword evidence="9" id="KW-0862">Zinc</keyword>
<evidence type="ECO:0000256" key="10">
    <source>
        <dbReference type="ARBA" id="ARBA00023242"/>
    </source>
</evidence>
<comment type="subcellular location">
    <subcellularLocation>
        <location evidence="2">Chromosome</location>
    </subcellularLocation>
    <subcellularLocation>
        <location evidence="1">Nucleus</location>
    </subcellularLocation>
</comment>
<dbReference type="Gene3D" id="3.30.40.100">
    <property type="match status" value="1"/>
</dbReference>
<evidence type="ECO:0000259" key="12">
    <source>
        <dbReference type="PROSITE" id="PS50280"/>
    </source>
</evidence>
<feature type="compositionally biased region" description="Basic and acidic residues" evidence="11">
    <location>
        <begin position="121"/>
        <end position="132"/>
    </location>
</feature>
<reference evidence="16" key="1">
    <citation type="submission" date="2022-07" db="EMBL/GenBank/DDBJ databases">
        <authorList>
            <person name="Macas J."/>
            <person name="Novak P."/>
            <person name="Neumann P."/>
        </authorList>
    </citation>
    <scope>NUCLEOTIDE SEQUENCE</scope>
</reference>
<dbReference type="GO" id="GO:0008270">
    <property type="term" value="F:zinc ion binding"/>
    <property type="evidence" value="ECO:0007669"/>
    <property type="project" value="UniProtKB-KW"/>
</dbReference>
<feature type="compositionally biased region" description="Basic and acidic residues" evidence="11">
    <location>
        <begin position="445"/>
        <end position="460"/>
    </location>
</feature>
<evidence type="ECO:0000256" key="3">
    <source>
        <dbReference type="ARBA" id="ARBA00022454"/>
    </source>
</evidence>
<keyword evidence="3" id="KW-0158">Chromosome</keyword>
<proteinExistence type="predicted"/>
<dbReference type="EMBL" id="CAMAPF010000141">
    <property type="protein sequence ID" value="CAH9107233.1"/>
    <property type="molecule type" value="Genomic_DNA"/>
</dbReference>
<evidence type="ECO:0000256" key="6">
    <source>
        <dbReference type="ARBA" id="ARBA00022691"/>
    </source>
</evidence>
<feature type="domain" description="CW-type" evidence="14">
    <location>
        <begin position="515"/>
        <end position="569"/>
    </location>
</feature>
<sequence>MSPYCAGQKLSVSPKSTDEPFKETDDNLCSSVNFLDVCMFPRKGKGSKDSKSQSQAQISGRDVSVSAVNNASVHLKSVSITRRRINNRRKPAPPSAWRLLGSSLNGSEPSDGDEIVPNEPSEPRRDNVGKKSEKLEINQTVQHEHKPVRKNRISLKVKFGNRCLMDVLPLIQNGNEIHSSIAKEPPSVCDDIDTEFSRSVGIDGFSGCPGKSMTLPDISISNLCLDGNPVAENMAEISLEEHLKQPAQTVLEKLGTAVDNRCSGPGTSPDSEVINVISGAPISQKVIKDSPSMVSNQACFSSRDGLSVDAHKKSLKKRKKKDRLKEKGRLDKVSDFCTNGTIPSLEIVNNDESVPNGSNCGNSSALTTTCNISGNVLVNELHSKGSLPSPVLDVHGISNANSEYELREDIFCYSLNTELPESQMTLMTESSLSSLGKLKLPGSRRYQEDEKICNSPPKREHASKRKGNKGKKSGKCDEEMTRDDIGLVEVKDNPTTSIAENETKKLNRSDIVMNHVPRNAWVQCDDCHKWRRISAFLADKIEETNCRWICKDSLDKNFSDCSTPQEKSNAEINVELELSDMSGEEDVFDTHLNCDPLATKCTVSQSSTWTLIKWNIFLNRRRKSQTIDEVMICHCKPPSDGRIGCGNGCLNRMLNIECVPGSCPSGEQCSNQQFQRRNYANLKWYKCGKKGYGLQILEDVSEGCFIIEYVGEVLDVHAYEARQKEYALKGHKHFYFMTLNGSEVIDACAKGNLGRFINHSCDPNCRTEKWMVNGEVCIGLFAVRDIKKGEELTFDYNYVRVFGAAAKKCVCGTPQCRGYIGGDPQNAEVIIQDDSDDEFPEPVVICEEDDMYNELSNIKSASSTLIVSEERTSEEPQESKETFVSNECLKDTEENETSVNISSAAETSVILNGSCALSCSSIQPAETSSASEDITSQTNSEAIMKCSGDEKDLKPLCSPAELEIVSSGTHTKQLKKSKSGTVRRKVPLEKRPRSSPCVKKSTSNVVNIKAQSEMEMPNMTLDKPKKVAEGSLNGRFEAVEAKLNELLDLNGGISKSKDAPRYYLKLLLLTAASGDIGNGEAIQSNRELSMILGALLKTKSRTVLVDIINKNGLQMLHNIMKRYRREFNKTPILRKLLKVLEYLALREILTIEHINWVPPRPGVESFRESILALTEHIDKQVHQIARNFRDRWIPKQPHRKNSRMDNRIESCNARDASEPSGAACSTPHLAPNGMKTRKRKSRWDQGPDKDDCTWTTENDFPPGFSPHVEHCTAKQPVMGQCQERFASRLLVSYGIPLNLVHKIGVPLNGSLEGWAVAPGVPFHPFPPLPAYSRP</sequence>
<evidence type="ECO:0000256" key="5">
    <source>
        <dbReference type="ARBA" id="ARBA00022679"/>
    </source>
</evidence>
<evidence type="ECO:0000259" key="13">
    <source>
        <dbReference type="PROSITE" id="PS50868"/>
    </source>
</evidence>
<keyword evidence="17" id="KW-1185">Reference proteome</keyword>
<dbReference type="InterPro" id="IPR050777">
    <property type="entry name" value="SET2_Histone-Lys_MeTrsfase"/>
</dbReference>
<dbReference type="PROSITE" id="PS51215">
    <property type="entry name" value="AWS"/>
    <property type="match status" value="1"/>
</dbReference>
<keyword evidence="4" id="KW-0489">Methyltransferase</keyword>
<evidence type="ECO:0000259" key="15">
    <source>
        <dbReference type="PROSITE" id="PS51215"/>
    </source>
</evidence>
<feature type="region of interest" description="Disordered" evidence="11">
    <location>
        <begin position="42"/>
        <end position="63"/>
    </location>
</feature>
<dbReference type="GO" id="GO:0046975">
    <property type="term" value="F:histone H3K36 methyltransferase activity"/>
    <property type="evidence" value="ECO:0007669"/>
    <property type="project" value="InterPro"/>
</dbReference>
<keyword evidence="6" id="KW-0949">S-adenosyl-L-methionine</keyword>
<dbReference type="Proteomes" id="UP001152523">
    <property type="component" value="Unassembled WGS sequence"/>
</dbReference>
<keyword evidence="10" id="KW-0539">Nucleus</keyword>
<feature type="region of interest" description="Disordered" evidence="11">
    <location>
        <begin position="1"/>
        <end position="23"/>
    </location>
</feature>
<evidence type="ECO:0000256" key="4">
    <source>
        <dbReference type="ARBA" id="ARBA00022603"/>
    </source>
</evidence>
<dbReference type="CDD" id="cd19172">
    <property type="entry name" value="SET_SETD2"/>
    <property type="match status" value="1"/>
</dbReference>
<evidence type="ECO:0008006" key="18">
    <source>
        <dbReference type="Google" id="ProtNLM"/>
    </source>
</evidence>
<dbReference type="InterPro" id="IPR046341">
    <property type="entry name" value="SET_dom_sf"/>
</dbReference>
<dbReference type="InterPro" id="IPR003616">
    <property type="entry name" value="Post-SET_dom"/>
</dbReference>
<dbReference type="GO" id="GO:0032259">
    <property type="term" value="P:methylation"/>
    <property type="evidence" value="ECO:0007669"/>
    <property type="project" value="UniProtKB-KW"/>
</dbReference>
<dbReference type="SUPFAM" id="SSF82199">
    <property type="entry name" value="SET domain"/>
    <property type="match status" value="1"/>
</dbReference>
<dbReference type="FunFam" id="2.170.270.10:FF:000035">
    <property type="entry name" value="Histone-lysine N-methyltransferase"/>
    <property type="match status" value="1"/>
</dbReference>
<accession>A0AAV0DSE7</accession>
<evidence type="ECO:0000256" key="7">
    <source>
        <dbReference type="ARBA" id="ARBA00022723"/>
    </source>
</evidence>
<dbReference type="Gene3D" id="2.170.270.10">
    <property type="entry name" value="SET domain"/>
    <property type="match status" value="1"/>
</dbReference>
<dbReference type="GO" id="GO:0005634">
    <property type="term" value="C:nucleus"/>
    <property type="evidence" value="ECO:0007669"/>
    <property type="project" value="UniProtKB-SubCell"/>
</dbReference>
<feature type="domain" description="Post-SET" evidence="13">
    <location>
        <begin position="805"/>
        <end position="821"/>
    </location>
</feature>
<comment type="caution">
    <text evidence="16">The sequence shown here is derived from an EMBL/GenBank/DDBJ whole genome shotgun (WGS) entry which is preliminary data.</text>
</comment>
<evidence type="ECO:0000313" key="17">
    <source>
        <dbReference type="Proteomes" id="UP001152523"/>
    </source>
</evidence>
<dbReference type="GO" id="GO:0005694">
    <property type="term" value="C:chromosome"/>
    <property type="evidence" value="ECO:0007669"/>
    <property type="project" value="UniProtKB-SubCell"/>
</dbReference>
<dbReference type="SMART" id="SM00317">
    <property type="entry name" value="SET"/>
    <property type="match status" value="1"/>
</dbReference>
<protein>
    <recommendedName>
        <fullName evidence="18">Histone-lysine N-methyltransferase ASHH2</fullName>
    </recommendedName>
</protein>
<dbReference type="PROSITE" id="PS50280">
    <property type="entry name" value="SET"/>
    <property type="match status" value="1"/>
</dbReference>
<dbReference type="SMART" id="SM00570">
    <property type="entry name" value="AWS"/>
    <property type="match status" value="1"/>
</dbReference>
<dbReference type="PROSITE" id="PS50868">
    <property type="entry name" value="POST_SET"/>
    <property type="match status" value="1"/>
</dbReference>
<dbReference type="Pfam" id="PF07496">
    <property type="entry name" value="zf-CW"/>
    <property type="match status" value="1"/>
</dbReference>
<gene>
    <name evidence="16" type="ORF">CEPIT_LOCUS17878</name>
</gene>
<feature type="domain" description="AWS" evidence="15">
    <location>
        <begin position="628"/>
        <end position="678"/>
    </location>
</feature>
<keyword evidence="5" id="KW-0808">Transferase</keyword>
<dbReference type="PROSITE" id="PS51050">
    <property type="entry name" value="ZF_CW"/>
    <property type="match status" value="1"/>
</dbReference>
<feature type="compositionally biased region" description="Basic residues" evidence="11">
    <location>
        <begin position="461"/>
        <end position="473"/>
    </location>
</feature>
<dbReference type="InterPro" id="IPR001214">
    <property type="entry name" value="SET_dom"/>
</dbReference>
<evidence type="ECO:0000256" key="8">
    <source>
        <dbReference type="ARBA" id="ARBA00022771"/>
    </source>
</evidence>
<organism evidence="16 17">
    <name type="scientific">Cuscuta epithymum</name>
    <dbReference type="NCBI Taxonomy" id="186058"/>
    <lineage>
        <taxon>Eukaryota</taxon>
        <taxon>Viridiplantae</taxon>
        <taxon>Streptophyta</taxon>
        <taxon>Embryophyta</taxon>
        <taxon>Tracheophyta</taxon>
        <taxon>Spermatophyta</taxon>
        <taxon>Magnoliopsida</taxon>
        <taxon>eudicotyledons</taxon>
        <taxon>Gunneridae</taxon>
        <taxon>Pentapetalae</taxon>
        <taxon>asterids</taxon>
        <taxon>lamiids</taxon>
        <taxon>Solanales</taxon>
        <taxon>Convolvulaceae</taxon>
        <taxon>Cuscuteae</taxon>
        <taxon>Cuscuta</taxon>
        <taxon>Cuscuta subgen. Cuscuta</taxon>
    </lineage>
</organism>
<feature type="region of interest" description="Disordered" evidence="11">
    <location>
        <begin position="1213"/>
        <end position="1250"/>
    </location>
</feature>
<keyword evidence="8" id="KW-0863">Zinc-finger</keyword>
<dbReference type="InterPro" id="IPR011124">
    <property type="entry name" value="Znf_CW"/>
</dbReference>
<evidence type="ECO:0000256" key="1">
    <source>
        <dbReference type="ARBA" id="ARBA00004123"/>
    </source>
</evidence>
<dbReference type="InterPro" id="IPR044437">
    <property type="entry name" value="SETD2/Set2_SET"/>
</dbReference>
<feature type="region of interest" description="Disordered" evidence="11">
    <location>
        <begin position="84"/>
        <end position="132"/>
    </location>
</feature>
<evidence type="ECO:0000256" key="11">
    <source>
        <dbReference type="SAM" id="MobiDB-lite"/>
    </source>
</evidence>
<dbReference type="PANTHER" id="PTHR22884">
    <property type="entry name" value="SET DOMAIN PROTEINS"/>
    <property type="match status" value="1"/>
</dbReference>
<dbReference type="Pfam" id="PF17907">
    <property type="entry name" value="AWS"/>
    <property type="match status" value="1"/>
</dbReference>
<keyword evidence="7" id="KW-0479">Metal-binding</keyword>
<evidence type="ECO:0000256" key="2">
    <source>
        <dbReference type="ARBA" id="ARBA00004286"/>
    </source>
</evidence>
<dbReference type="InterPro" id="IPR006560">
    <property type="entry name" value="AWS_dom"/>
</dbReference>
<evidence type="ECO:0000256" key="9">
    <source>
        <dbReference type="ARBA" id="ARBA00022833"/>
    </source>
</evidence>
<name>A0AAV0DSE7_9ASTE</name>
<dbReference type="Pfam" id="PF00856">
    <property type="entry name" value="SET"/>
    <property type="match status" value="1"/>
</dbReference>